<name>A0A841R7W7_9SPIO</name>
<accession>A0A841R7W7</accession>
<reference evidence="2 3" key="1">
    <citation type="submission" date="2020-08" db="EMBL/GenBank/DDBJ databases">
        <title>Genomic Encyclopedia of Type Strains, Phase IV (KMG-IV): sequencing the most valuable type-strain genomes for metagenomic binning, comparative biology and taxonomic classification.</title>
        <authorList>
            <person name="Goeker M."/>
        </authorList>
    </citation>
    <scope>NUCLEOTIDE SEQUENCE [LARGE SCALE GENOMIC DNA]</scope>
    <source>
        <strain evidence="2 3">DSM 2461</strain>
    </source>
</reference>
<keyword evidence="1" id="KW-0472">Membrane</keyword>
<dbReference type="RefSeq" id="WP_184742542.1">
    <property type="nucleotide sequence ID" value="NZ_JACHGJ010000001.1"/>
</dbReference>
<keyword evidence="1" id="KW-0812">Transmembrane</keyword>
<gene>
    <name evidence="2" type="ORF">HNR50_000205</name>
</gene>
<evidence type="ECO:0000256" key="1">
    <source>
        <dbReference type="HAMAP-Rule" id="MF_02088"/>
    </source>
</evidence>
<keyword evidence="1" id="KW-1003">Cell membrane</keyword>
<dbReference type="PANTHER" id="PTHR34300:SF2">
    <property type="entry name" value="QUEUOSINE PRECURSOR TRANSPORTER-RELATED"/>
    <property type="match status" value="1"/>
</dbReference>
<proteinExistence type="inferred from homology"/>
<sequence length="242" mass="26916">MSNLMVFMIFAILNFALIALSFRFWGKRGILAYIVISVIAANLQVNKGVMFDFGFFQLEATLGNVMFAGIFLATDLLNEKYGYKEARNAVHISIFANLSFVLIMFISTIFKGMAYSSDFNQALDLFFSVNGGTLKAVLVGNAVYFLSQSLDVFIYAKIRNWNSSVKTLWLRNNGSTFVSQLVDTVLVNLGFALAGIFPMEIVGSIIITTLVVKYIAALLDTPFLYLMNLIKVGDREPEPQLA</sequence>
<comment type="caution">
    <text evidence="2">The sequence shown here is derived from an EMBL/GenBank/DDBJ whole genome shotgun (WGS) entry which is preliminary data.</text>
</comment>
<dbReference type="PANTHER" id="PTHR34300">
    <property type="entry name" value="QUEUOSINE PRECURSOR TRANSPORTER-RELATED"/>
    <property type="match status" value="1"/>
</dbReference>
<dbReference type="HAMAP" id="MF_02088">
    <property type="entry name" value="Q_prec_transport"/>
    <property type="match status" value="1"/>
</dbReference>
<dbReference type="EMBL" id="JACHGJ010000001">
    <property type="protein sequence ID" value="MBB6478572.1"/>
    <property type="molecule type" value="Genomic_DNA"/>
</dbReference>
<dbReference type="Pfam" id="PF02592">
    <property type="entry name" value="Vut_1"/>
    <property type="match status" value="1"/>
</dbReference>
<feature type="transmembrane region" description="Helical" evidence="1">
    <location>
        <begin position="89"/>
        <end position="114"/>
    </location>
</feature>
<feature type="transmembrane region" description="Helical" evidence="1">
    <location>
        <begin position="134"/>
        <end position="156"/>
    </location>
</feature>
<keyword evidence="3" id="KW-1185">Reference proteome</keyword>
<feature type="transmembrane region" description="Helical" evidence="1">
    <location>
        <begin position="205"/>
        <end position="226"/>
    </location>
</feature>
<dbReference type="NCBIfam" id="TIGR00697">
    <property type="entry name" value="queuosine precursor transporter"/>
    <property type="match status" value="1"/>
</dbReference>
<dbReference type="InterPro" id="IPR003744">
    <property type="entry name" value="YhhQ"/>
</dbReference>
<comment type="subcellular location">
    <subcellularLocation>
        <location evidence="1">Cell membrane</location>
        <topology evidence="1">Multi-pass membrane protein</topology>
    </subcellularLocation>
</comment>
<feature type="transmembrane region" description="Helical" evidence="1">
    <location>
        <begin position="55"/>
        <end position="77"/>
    </location>
</feature>
<evidence type="ECO:0000313" key="3">
    <source>
        <dbReference type="Proteomes" id="UP000587760"/>
    </source>
</evidence>
<evidence type="ECO:0000313" key="2">
    <source>
        <dbReference type="EMBL" id="MBB6478572.1"/>
    </source>
</evidence>
<comment type="similarity">
    <text evidence="1">Belongs to the vitamin uptake transporter (VUT/ECF) (TC 2.A.88) family. Q precursor transporter subfamily.</text>
</comment>
<keyword evidence="1" id="KW-1133">Transmembrane helix</keyword>
<feature type="transmembrane region" description="Helical" evidence="1">
    <location>
        <begin position="177"/>
        <end position="199"/>
    </location>
</feature>
<protein>
    <recommendedName>
        <fullName evidence="1">Probable queuosine precursor transporter</fullName>
        <shortName evidence="1">Q precursor transporter</shortName>
    </recommendedName>
</protein>
<feature type="transmembrane region" description="Helical" evidence="1">
    <location>
        <begin position="30"/>
        <end position="49"/>
    </location>
</feature>
<comment type="function">
    <text evidence="1">Involved in the import of queuosine (Q) precursors, required for Q precursor salvage.</text>
</comment>
<dbReference type="GO" id="GO:0005886">
    <property type="term" value="C:plasma membrane"/>
    <property type="evidence" value="ECO:0007669"/>
    <property type="project" value="UniProtKB-SubCell"/>
</dbReference>
<organism evidence="2 3">
    <name type="scientific">Spirochaeta isovalerica</name>
    <dbReference type="NCBI Taxonomy" id="150"/>
    <lineage>
        <taxon>Bacteria</taxon>
        <taxon>Pseudomonadati</taxon>
        <taxon>Spirochaetota</taxon>
        <taxon>Spirochaetia</taxon>
        <taxon>Spirochaetales</taxon>
        <taxon>Spirochaetaceae</taxon>
        <taxon>Spirochaeta</taxon>
    </lineage>
</organism>
<dbReference type="GO" id="GO:0022857">
    <property type="term" value="F:transmembrane transporter activity"/>
    <property type="evidence" value="ECO:0007669"/>
    <property type="project" value="UniProtKB-UniRule"/>
</dbReference>
<feature type="transmembrane region" description="Helical" evidence="1">
    <location>
        <begin position="6"/>
        <end position="25"/>
    </location>
</feature>
<keyword evidence="1" id="KW-0813">Transport</keyword>
<dbReference type="AlphaFoldDB" id="A0A841R7W7"/>
<dbReference type="Proteomes" id="UP000587760">
    <property type="component" value="Unassembled WGS sequence"/>
</dbReference>